<dbReference type="SUPFAM" id="SSF51556">
    <property type="entry name" value="Metallo-dependent hydrolases"/>
    <property type="match status" value="1"/>
</dbReference>
<accession>A0A371RJB5</accession>
<evidence type="ECO:0000256" key="1">
    <source>
        <dbReference type="SAM" id="SignalP"/>
    </source>
</evidence>
<dbReference type="AlphaFoldDB" id="A0A371RJB5"/>
<keyword evidence="4" id="KW-1185">Reference proteome</keyword>
<protein>
    <submittedName>
        <fullName evidence="3">Amidohydrolase</fullName>
    </submittedName>
</protein>
<feature type="signal peptide" evidence="1">
    <location>
        <begin position="1"/>
        <end position="23"/>
    </location>
</feature>
<name>A0A371RJB5_9PROT</name>
<keyword evidence="1" id="KW-0732">Signal</keyword>
<proteinExistence type="predicted"/>
<feature type="chain" id="PRO_5016960018" evidence="1">
    <location>
        <begin position="24"/>
        <end position="431"/>
    </location>
</feature>
<dbReference type="Proteomes" id="UP000264589">
    <property type="component" value="Unassembled WGS sequence"/>
</dbReference>
<dbReference type="InterPro" id="IPR006680">
    <property type="entry name" value="Amidohydro-rel"/>
</dbReference>
<dbReference type="InterPro" id="IPR032466">
    <property type="entry name" value="Metal_Hydrolase"/>
</dbReference>
<dbReference type="PANTHER" id="PTHR43135:SF3">
    <property type="entry name" value="ALPHA-D-RIBOSE 1-METHYLPHOSPHONATE 5-TRIPHOSPHATE DIPHOSPHATASE"/>
    <property type="match status" value="1"/>
</dbReference>
<reference evidence="3 4" key="1">
    <citation type="submission" date="2018-08" db="EMBL/GenBank/DDBJ databases">
        <title>Parvularcula sp. SM1705, isolated from surface water of the South Sea China.</title>
        <authorList>
            <person name="Sun L."/>
        </authorList>
    </citation>
    <scope>NUCLEOTIDE SEQUENCE [LARGE SCALE GENOMIC DNA]</scope>
    <source>
        <strain evidence="3 4">SM1705</strain>
    </source>
</reference>
<dbReference type="InterPro" id="IPR011059">
    <property type="entry name" value="Metal-dep_hydrolase_composite"/>
</dbReference>
<dbReference type="InParanoid" id="A0A371RJB5"/>
<feature type="domain" description="Amidohydrolase-related" evidence="2">
    <location>
        <begin position="317"/>
        <end position="386"/>
    </location>
</feature>
<dbReference type="Gene3D" id="3.20.20.140">
    <property type="entry name" value="Metal-dependent hydrolases"/>
    <property type="match status" value="1"/>
</dbReference>
<organism evidence="3 4">
    <name type="scientific">Parvularcula marina</name>
    <dbReference type="NCBI Taxonomy" id="2292771"/>
    <lineage>
        <taxon>Bacteria</taxon>
        <taxon>Pseudomonadati</taxon>
        <taxon>Pseudomonadota</taxon>
        <taxon>Alphaproteobacteria</taxon>
        <taxon>Parvularculales</taxon>
        <taxon>Parvularculaceae</taxon>
        <taxon>Parvularcula</taxon>
    </lineage>
</organism>
<dbReference type="Pfam" id="PF01979">
    <property type="entry name" value="Amidohydro_1"/>
    <property type="match status" value="1"/>
</dbReference>
<dbReference type="SUPFAM" id="SSF51338">
    <property type="entry name" value="Composite domain of metallo-dependent hydrolases"/>
    <property type="match status" value="1"/>
</dbReference>
<sequence length="431" mass="45388">MDMKKLISTLAFGMAALTGVATAQTYAITNGHLMMTGDAADPGEIVNGTVIIRDGVIVAAGRNVTIPDNAEVYDAGGAPVTPGLFSPISGLALEEIELADDANDRRVGGFPLSASLKAADAINPDSTVIPVSRSAGVTRAHVGLLAGGDTQFGGCGALIVLDGSMDPLIKECAAQTALLGYSGARRAGDNRAASIAMFRRALTDARNYARDPYLYNQRWTEGHLPAEDADALGDVLSGDVPIIISAFSAPDIRRTLDLADEFGFDLILYGAVEAWRVADEIAAADVPVIIDPMTNLPYLWEDMGATLANAARLEEAGVDVAFANGETHNIRLMPQMAGNAVANGMSHLGALAAITAVPARIFGVEDQLGTLAPGKAADVVVWTGDPLELSSRPRVIFIDGKPQSLDSRQSALVKRYRNLERRDLPTQYYGQ</sequence>
<dbReference type="GO" id="GO:0016810">
    <property type="term" value="F:hydrolase activity, acting on carbon-nitrogen (but not peptide) bonds"/>
    <property type="evidence" value="ECO:0007669"/>
    <property type="project" value="InterPro"/>
</dbReference>
<comment type="caution">
    <text evidence="3">The sequence shown here is derived from an EMBL/GenBank/DDBJ whole genome shotgun (WGS) entry which is preliminary data.</text>
</comment>
<dbReference type="Gene3D" id="2.30.40.10">
    <property type="entry name" value="Urease, subunit C, domain 1"/>
    <property type="match status" value="1"/>
</dbReference>
<dbReference type="EMBL" id="QUQO01000001">
    <property type="protein sequence ID" value="RFB05545.1"/>
    <property type="molecule type" value="Genomic_DNA"/>
</dbReference>
<dbReference type="PANTHER" id="PTHR43135">
    <property type="entry name" value="ALPHA-D-RIBOSE 1-METHYLPHOSPHONATE 5-TRIPHOSPHATE DIPHOSPHATASE"/>
    <property type="match status" value="1"/>
</dbReference>
<evidence type="ECO:0000259" key="2">
    <source>
        <dbReference type="Pfam" id="PF01979"/>
    </source>
</evidence>
<evidence type="ECO:0000313" key="4">
    <source>
        <dbReference type="Proteomes" id="UP000264589"/>
    </source>
</evidence>
<dbReference type="InterPro" id="IPR051781">
    <property type="entry name" value="Metallo-dep_Hydrolase"/>
</dbReference>
<gene>
    <name evidence="3" type="ORF">DX908_09885</name>
</gene>
<evidence type="ECO:0000313" key="3">
    <source>
        <dbReference type="EMBL" id="RFB05545.1"/>
    </source>
</evidence>
<keyword evidence="3" id="KW-0378">Hydrolase</keyword>